<accession>A0A964XLC1</accession>
<keyword evidence="3" id="KW-1185">Reference proteome</keyword>
<proteinExistence type="predicted"/>
<dbReference type="Proteomes" id="UP000598297">
    <property type="component" value="Unassembled WGS sequence"/>
</dbReference>
<dbReference type="EMBL" id="JAAAHS010000060">
    <property type="protein sequence ID" value="NBE51951.1"/>
    <property type="molecule type" value="Genomic_DNA"/>
</dbReference>
<protein>
    <submittedName>
        <fullName evidence="2">Uncharacterized protein</fullName>
    </submittedName>
</protein>
<evidence type="ECO:0000313" key="3">
    <source>
        <dbReference type="Proteomes" id="UP000598297"/>
    </source>
</evidence>
<sequence length="68" mass="6774">MPPVGPAPRLRRIGRVARPVVALAAAVLVLGALGGCGGRATTHHKPGTSHEQASGSVGKLLTTKDAVS</sequence>
<dbReference type="AlphaFoldDB" id="A0A964XLC1"/>
<evidence type="ECO:0000256" key="1">
    <source>
        <dbReference type="SAM" id="MobiDB-lite"/>
    </source>
</evidence>
<comment type="caution">
    <text evidence="2">The sequence shown here is derived from an EMBL/GenBank/DDBJ whole genome shotgun (WGS) entry which is preliminary data.</text>
</comment>
<name>A0A964XLC1_9ACTN</name>
<feature type="non-terminal residue" evidence="2">
    <location>
        <position position="68"/>
    </location>
</feature>
<gene>
    <name evidence="2" type="ORF">GUY60_11055</name>
</gene>
<reference evidence="2" key="1">
    <citation type="submission" date="2020-01" db="EMBL/GenBank/DDBJ databases">
        <title>Whole-genome analyses of novel actinobacteria.</title>
        <authorList>
            <person name="Sahin N."/>
        </authorList>
    </citation>
    <scope>NUCLEOTIDE SEQUENCE</scope>
    <source>
        <strain evidence="2">YC537</strain>
    </source>
</reference>
<feature type="region of interest" description="Disordered" evidence="1">
    <location>
        <begin position="38"/>
        <end position="68"/>
    </location>
</feature>
<evidence type="ECO:0000313" key="2">
    <source>
        <dbReference type="EMBL" id="NBE51951.1"/>
    </source>
</evidence>
<organism evidence="2 3">
    <name type="scientific">Streptomyces boluensis</name>
    <dbReference type="NCBI Taxonomy" id="1775135"/>
    <lineage>
        <taxon>Bacteria</taxon>
        <taxon>Bacillati</taxon>
        <taxon>Actinomycetota</taxon>
        <taxon>Actinomycetes</taxon>
        <taxon>Kitasatosporales</taxon>
        <taxon>Streptomycetaceae</taxon>
        <taxon>Streptomyces</taxon>
    </lineage>
</organism>